<dbReference type="Pfam" id="PF00096">
    <property type="entry name" value="zf-C2H2"/>
    <property type="match status" value="2"/>
</dbReference>
<keyword evidence="2" id="KW-0479">Metal-binding</keyword>
<gene>
    <name evidence="9" type="ORF">MNOR_LOCUS22933</name>
</gene>
<protein>
    <recommendedName>
        <fullName evidence="8">C2H2-type domain-containing protein</fullName>
    </recommendedName>
</protein>
<dbReference type="GO" id="GO:0005634">
    <property type="term" value="C:nucleus"/>
    <property type="evidence" value="ECO:0007669"/>
    <property type="project" value="UniProtKB-SubCell"/>
</dbReference>
<dbReference type="GO" id="GO:0000981">
    <property type="term" value="F:DNA-binding transcription factor activity, RNA polymerase II-specific"/>
    <property type="evidence" value="ECO:0007669"/>
    <property type="project" value="TreeGrafter"/>
</dbReference>
<keyword evidence="3" id="KW-0677">Repeat</keyword>
<evidence type="ECO:0000256" key="5">
    <source>
        <dbReference type="ARBA" id="ARBA00022833"/>
    </source>
</evidence>
<dbReference type="Gene3D" id="3.30.160.60">
    <property type="entry name" value="Classic Zinc Finger"/>
    <property type="match status" value="1"/>
</dbReference>
<dbReference type="InterPro" id="IPR036236">
    <property type="entry name" value="Znf_C2H2_sf"/>
</dbReference>
<evidence type="ECO:0000256" key="1">
    <source>
        <dbReference type="ARBA" id="ARBA00004123"/>
    </source>
</evidence>
<name>A0AAV2RF91_MEGNR</name>
<dbReference type="PROSITE" id="PS50157">
    <property type="entry name" value="ZINC_FINGER_C2H2_2"/>
    <property type="match status" value="2"/>
</dbReference>
<feature type="non-terminal residue" evidence="9">
    <location>
        <position position="1"/>
    </location>
</feature>
<keyword evidence="5" id="KW-0862">Zinc</keyword>
<comment type="caution">
    <text evidence="9">The sequence shown here is derived from an EMBL/GenBank/DDBJ whole genome shotgun (WGS) entry which is preliminary data.</text>
</comment>
<dbReference type="SMART" id="SM00355">
    <property type="entry name" value="ZnF_C2H2"/>
    <property type="match status" value="1"/>
</dbReference>
<evidence type="ECO:0000256" key="4">
    <source>
        <dbReference type="ARBA" id="ARBA00022771"/>
    </source>
</evidence>
<dbReference type="GO" id="GO:0008270">
    <property type="term" value="F:zinc ion binding"/>
    <property type="evidence" value="ECO:0007669"/>
    <property type="project" value="UniProtKB-KW"/>
</dbReference>
<sequence length="115" mass="13416">YECNQCDKVFSHKSSTIPCPTLPPTIHTGKKPYPCSVCDLSFSQKSNLKTHLRTHTGEISYQSKLKRHNGSQTSYTDSLIEPKVEVKEEPMEYEKSYSKYLFDPHFEVNDWHICW</sequence>
<feature type="domain" description="C2H2-type" evidence="8">
    <location>
        <begin position="33"/>
        <end position="60"/>
    </location>
</feature>
<dbReference type="AlphaFoldDB" id="A0AAV2RF91"/>
<evidence type="ECO:0000259" key="8">
    <source>
        <dbReference type="PROSITE" id="PS50157"/>
    </source>
</evidence>
<dbReference type="FunFam" id="3.30.160.60:FF:000478">
    <property type="entry name" value="Zinc finger protein 133"/>
    <property type="match status" value="1"/>
</dbReference>
<evidence type="ECO:0000313" key="9">
    <source>
        <dbReference type="EMBL" id="CAL4122211.1"/>
    </source>
</evidence>
<evidence type="ECO:0000313" key="10">
    <source>
        <dbReference type="Proteomes" id="UP001497623"/>
    </source>
</evidence>
<keyword evidence="4 7" id="KW-0863">Zinc-finger</keyword>
<dbReference type="Proteomes" id="UP001497623">
    <property type="component" value="Unassembled WGS sequence"/>
</dbReference>
<dbReference type="PANTHER" id="PTHR24394:SF44">
    <property type="entry name" value="ZINC FINGER PROTEIN 271-LIKE"/>
    <property type="match status" value="1"/>
</dbReference>
<accession>A0AAV2RF91</accession>
<evidence type="ECO:0000256" key="6">
    <source>
        <dbReference type="ARBA" id="ARBA00023242"/>
    </source>
</evidence>
<dbReference type="PROSITE" id="PS00028">
    <property type="entry name" value="ZINC_FINGER_C2H2_1"/>
    <property type="match status" value="1"/>
</dbReference>
<feature type="domain" description="C2H2-type" evidence="8">
    <location>
        <begin position="1"/>
        <end position="32"/>
    </location>
</feature>
<dbReference type="InterPro" id="IPR013087">
    <property type="entry name" value="Znf_C2H2_type"/>
</dbReference>
<dbReference type="EMBL" id="CAXKWB010019709">
    <property type="protein sequence ID" value="CAL4122211.1"/>
    <property type="molecule type" value="Genomic_DNA"/>
</dbReference>
<comment type="subcellular location">
    <subcellularLocation>
        <location evidence="1">Nucleus</location>
    </subcellularLocation>
</comment>
<evidence type="ECO:0000256" key="2">
    <source>
        <dbReference type="ARBA" id="ARBA00022723"/>
    </source>
</evidence>
<keyword evidence="6" id="KW-0539">Nucleus</keyword>
<proteinExistence type="predicted"/>
<dbReference type="SUPFAM" id="SSF57667">
    <property type="entry name" value="beta-beta-alpha zinc fingers"/>
    <property type="match status" value="1"/>
</dbReference>
<dbReference type="PANTHER" id="PTHR24394">
    <property type="entry name" value="ZINC FINGER PROTEIN"/>
    <property type="match status" value="1"/>
</dbReference>
<reference evidence="9 10" key="1">
    <citation type="submission" date="2024-05" db="EMBL/GenBank/DDBJ databases">
        <authorList>
            <person name="Wallberg A."/>
        </authorList>
    </citation>
    <scope>NUCLEOTIDE SEQUENCE [LARGE SCALE GENOMIC DNA]</scope>
</reference>
<keyword evidence="10" id="KW-1185">Reference proteome</keyword>
<evidence type="ECO:0000256" key="3">
    <source>
        <dbReference type="ARBA" id="ARBA00022737"/>
    </source>
</evidence>
<evidence type="ECO:0000256" key="7">
    <source>
        <dbReference type="PROSITE-ProRule" id="PRU00042"/>
    </source>
</evidence>
<organism evidence="9 10">
    <name type="scientific">Meganyctiphanes norvegica</name>
    <name type="common">Northern krill</name>
    <name type="synonym">Thysanopoda norvegica</name>
    <dbReference type="NCBI Taxonomy" id="48144"/>
    <lineage>
        <taxon>Eukaryota</taxon>
        <taxon>Metazoa</taxon>
        <taxon>Ecdysozoa</taxon>
        <taxon>Arthropoda</taxon>
        <taxon>Crustacea</taxon>
        <taxon>Multicrustacea</taxon>
        <taxon>Malacostraca</taxon>
        <taxon>Eumalacostraca</taxon>
        <taxon>Eucarida</taxon>
        <taxon>Euphausiacea</taxon>
        <taxon>Euphausiidae</taxon>
        <taxon>Meganyctiphanes</taxon>
    </lineage>
</organism>
<feature type="non-terminal residue" evidence="9">
    <location>
        <position position="115"/>
    </location>
</feature>